<accession>A0ABD2MXV8</accession>
<dbReference type="InterPro" id="IPR009057">
    <property type="entry name" value="Homeodomain-like_sf"/>
</dbReference>
<evidence type="ECO:0000259" key="3">
    <source>
        <dbReference type="PROSITE" id="PS50090"/>
    </source>
</evidence>
<dbReference type="InterPro" id="IPR001005">
    <property type="entry name" value="SANT/Myb"/>
</dbReference>
<dbReference type="AlphaFoldDB" id="A0ABD2MXV8"/>
<proteinExistence type="predicted"/>
<dbReference type="InterPro" id="IPR017930">
    <property type="entry name" value="Myb_dom"/>
</dbReference>
<organism evidence="5 6">
    <name type="scientific">Cryptolaemus montrouzieri</name>
    <dbReference type="NCBI Taxonomy" id="559131"/>
    <lineage>
        <taxon>Eukaryota</taxon>
        <taxon>Metazoa</taxon>
        <taxon>Ecdysozoa</taxon>
        <taxon>Arthropoda</taxon>
        <taxon>Hexapoda</taxon>
        <taxon>Insecta</taxon>
        <taxon>Pterygota</taxon>
        <taxon>Neoptera</taxon>
        <taxon>Endopterygota</taxon>
        <taxon>Coleoptera</taxon>
        <taxon>Polyphaga</taxon>
        <taxon>Cucujiformia</taxon>
        <taxon>Coccinelloidea</taxon>
        <taxon>Coccinellidae</taxon>
        <taxon>Scymninae</taxon>
        <taxon>Scymnini</taxon>
        <taxon>Cryptolaemus</taxon>
    </lineage>
</organism>
<dbReference type="Proteomes" id="UP001516400">
    <property type="component" value="Unassembled WGS sequence"/>
</dbReference>
<dbReference type="PROSITE" id="PS50090">
    <property type="entry name" value="MYB_LIKE"/>
    <property type="match status" value="1"/>
</dbReference>
<feature type="domain" description="HTH myb-type" evidence="4">
    <location>
        <begin position="151"/>
        <end position="196"/>
    </location>
</feature>
<protein>
    <submittedName>
        <fullName evidence="5">Uncharacterized protein</fullName>
    </submittedName>
</protein>
<feature type="compositionally biased region" description="Low complexity" evidence="2">
    <location>
        <begin position="964"/>
        <end position="974"/>
    </location>
</feature>
<comment type="caution">
    <text evidence="5">The sequence shown here is derived from an EMBL/GenBank/DDBJ whole genome shotgun (WGS) entry which is preliminary data.</text>
</comment>
<feature type="compositionally biased region" description="Polar residues" evidence="2">
    <location>
        <begin position="450"/>
        <end position="461"/>
    </location>
</feature>
<evidence type="ECO:0000256" key="2">
    <source>
        <dbReference type="SAM" id="MobiDB-lite"/>
    </source>
</evidence>
<comment type="subcellular location">
    <subcellularLocation>
        <location evidence="1">Nucleus</location>
    </subcellularLocation>
</comment>
<evidence type="ECO:0000313" key="5">
    <source>
        <dbReference type="EMBL" id="KAL3271042.1"/>
    </source>
</evidence>
<evidence type="ECO:0000259" key="4">
    <source>
        <dbReference type="PROSITE" id="PS51294"/>
    </source>
</evidence>
<feature type="region of interest" description="Disordered" evidence="2">
    <location>
        <begin position="437"/>
        <end position="461"/>
    </location>
</feature>
<feature type="region of interest" description="Disordered" evidence="2">
    <location>
        <begin position="619"/>
        <end position="650"/>
    </location>
</feature>
<gene>
    <name evidence="5" type="ORF">HHI36_021542</name>
</gene>
<feature type="domain" description="Myb-like" evidence="3">
    <location>
        <begin position="151"/>
        <end position="192"/>
    </location>
</feature>
<dbReference type="EMBL" id="JABFTP020000042">
    <property type="protein sequence ID" value="KAL3271042.1"/>
    <property type="molecule type" value="Genomic_DNA"/>
</dbReference>
<dbReference type="PROSITE" id="PS51294">
    <property type="entry name" value="HTH_MYB"/>
    <property type="match status" value="1"/>
</dbReference>
<feature type="compositionally biased region" description="Polar residues" evidence="2">
    <location>
        <begin position="225"/>
        <end position="234"/>
    </location>
</feature>
<dbReference type="Gene3D" id="1.20.58.1880">
    <property type="match status" value="1"/>
</dbReference>
<feature type="region of interest" description="Disordered" evidence="2">
    <location>
        <begin position="695"/>
        <end position="738"/>
    </location>
</feature>
<keyword evidence="6" id="KW-1185">Reference proteome</keyword>
<dbReference type="SUPFAM" id="SSF46689">
    <property type="entry name" value="Homeodomain-like"/>
    <property type="match status" value="1"/>
</dbReference>
<dbReference type="Pfam" id="PF00249">
    <property type="entry name" value="Myb_DNA-binding"/>
    <property type="match status" value="1"/>
</dbReference>
<evidence type="ECO:0000256" key="1">
    <source>
        <dbReference type="ARBA" id="ARBA00004123"/>
    </source>
</evidence>
<evidence type="ECO:0000313" key="6">
    <source>
        <dbReference type="Proteomes" id="UP001516400"/>
    </source>
</evidence>
<dbReference type="CDD" id="cd00167">
    <property type="entry name" value="SANT"/>
    <property type="match status" value="1"/>
</dbReference>
<name>A0ABD2MXV8_9CUCU</name>
<feature type="compositionally biased region" description="Low complexity" evidence="2">
    <location>
        <begin position="716"/>
        <end position="734"/>
    </location>
</feature>
<dbReference type="SMART" id="SM00717">
    <property type="entry name" value="SANT"/>
    <property type="match status" value="1"/>
</dbReference>
<dbReference type="GO" id="GO:0005634">
    <property type="term" value="C:nucleus"/>
    <property type="evidence" value="ECO:0007669"/>
    <property type="project" value="UniProtKB-SubCell"/>
</dbReference>
<reference evidence="5 6" key="1">
    <citation type="journal article" date="2021" name="BMC Biol.">
        <title>Horizontally acquired antibacterial genes associated with adaptive radiation of ladybird beetles.</title>
        <authorList>
            <person name="Li H.S."/>
            <person name="Tang X.F."/>
            <person name="Huang Y.H."/>
            <person name="Xu Z.Y."/>
            <person name="Chen M.L."/>
            <person name="Du X.Y."/>
            <person name="Qiu B.Y."/>
            <person name="Chen P.T."/>
            <person name="Zhang W."/>
            <person name="Slipinski A."/>
            <person name="Escalona H.E."/>
            <person name="Waterhouse R.M."/>
            <person name="Zwick A."/>
            <person name="Pang H."/>
        </authorList>
    </citation>
    <scope>NUCLEOTIDE SEQUENCE [LARGE SCALE GENOMIC DNA]</scope>
    <source>
        <strain evidence="5">SYSU2018</strain>
    </source>
</reference>
<feature type="region of interest" description="Disordered" evidence="2">
    <location>
        <begin position="929"/>
        <end position="1014"/>
    </location>
</feature>
<feature type="region of interest" description="Disordered" evidence="2">
    <location>
        <begin position="482"/>
        <end position="502"/>
    </location>
</feature>
<feature type="compositionally biased region" description="Low complexity" evidence="2">
    <location>
        <begin position="695"/>
        <end position="704"/>
    </location>
</feature>
<feature type="compositionally biased region" description="Basic and acidic residues" evidence="2">
    <location>
        <begin position="929"/>
        <end position="949"/>
    </location>
</feature>
<feature type="region of interest" description="Disordered" evidence="2">
    <location>
        <begin position="200"/>
        <end position="284"/>
    </location>
</feature>
<sequence>MQRCSLGGTVLPPDSYRIAILMIQLLDKTVQGICVVCSAQLGSQLQSRPLPPNQASQYGLREDQIPPNARVCNTCRCKIVRSRYTHCPLPNCPNPRGRIKRLRSIPQRLQDLPPELKEPLLTEFHIPSGVTKCCSACFNRIQRRLGPVEEWAEEEVNKLKAALTELGANWQAIGERLGKTPQQVRGFYSTNRKRLNLEGCLGDRKPTLTDEEESGSSTSSCEEQPVTTLRTGTVTERERHSSDTASAESPPAISGPSQAPIKKEDYDSSATETADEAQTPDHYQGSATITPVAADGQPRQNASPLSVKDLVLNVIEFSLMKNAGNQPQNQNPPTSGITPTISSILNNDSNEVTIVSEYNLNNSQQQGVVQQRQVRNDMNIAKLVTPLIGATITPVTGPIPPQQPPEQIPSGRDDLVVLQVQDTSREPETLDLSIKKPREFHQPVMHKQPGPQSTMHRQSPQPQYIYHQERKSPAFVRNQTTKQASPKLGNPNPKAGSITLGTPIITQPRYDGLLRQMAPDPKMGSITQGTPIHIPHMQADKRVYEMYKKMGGNPQTQVPQSVAQAPPQQAAAFPGQYRHQAYNVEQQLSSRQIINDYITSQQMLGRRNEKTQYYPNAGIHRTPPPPQNQQQRQGVIQRHTRPPYLPPGHEALSSLVDVAVQQPSLPVPVTPPHEGLGKTMADNIRDQPHRFQIIQQQHQQTVRQQRLEEQRRAYHQQQIQQQQQVQQPRQQVQRTDSSTLTAASLIDAIITHQINQTAEGGRGEVIPNAREPPRASDILFQSFHRDPPGQQESIDRPPSVINVEIDSDTVNKNLTVKELTDSVISHDFGARQPPVSSYYHMSQENVNEQWKRRLQQQQKDNEKRSVTPQQDERQIIRIAQPQKYHVEPVSPPENNHWNDQNFRRFQQQPQSHMSPLDYVKNRIVEVMRTEDDKKENQENHPTDKDRSDSPGDMVIDEDKNDEYQTSTSQHQQQQNAYSSYPFVHKDISVNDSGSRSNEPKPLLSAQYEPLSDED</sequence>